<reference evidence="1" key="1">
    <citation type="submission" date="2022-01" db="EMBL/GenBank/DDBJ databases">
        <authorList>
            <person name="King R."/>
        </authorList>
    </citation>
    <scope>NUCLEOTIDE SEQUENCE</scope>
</reference>
<dbReference type="Proteomes" id="UP001153636">
    <property type="component" value="Chromosome 6"/>
</dbReference>
<gene>
    <name evidence="1" type="ORF">PSYICH_LOCUS12663</name>
</gene>
<dbReference type="OrthoDB" id="6744268at2759"/>
<name>A0A9P0CZY6_9CUCU</name>
<keyword evidence="2" id="KW-1185">Reference proteome</keyword>
<organism evidence="1 2">
    <name type="scientific">Psylliodes chrysocephalus</name>
    <dbReference type="NCBI Taxonomy" id="3402493"/>
    <lineage>
        <taxon>Eukaryota</taxon>
        <taxon>Metazoa</taxon>
        <taxon>Ecdysozoa</taxon>
        <taxon>Arthropoda</taxon>
        <taxon>Hexapoda</taxon>
        <taxon>Insecta</taxon>
        <taxon>Pterygota</taxon>
        <taxon>Neoptera</taxon>
        <taxon>Endopterygota</taxon>
        <taxon>Coleoptera</taxon>
        <taxon>Polyphaga</taxon>
        <taxon>Cucujiformia</taxon>
        <taxon>Chrysomeloidea</taxon>
        <taxon>Chrysomelidae</taxon>
        <taxon>Galerucinae</taxon>
        <taxon>Alticini</taxon>
        <taxon>Psylliodes</taxon>
    </lineage>
</organism>
<dbReference type="AlphaFoldDB" id="A0A9P0CZY6"/>
<sequence length="102" mass="12070">MMSIVFSQEEKFSMYIEELSNNDFSSFSSVQSLFEENPNERKYVSALIKLLTDLKHEMSERFSDFRMYQEPFRLIENPWALTIAYVAKLAIFGYEARDLKTS</sequence>
<dbReference type="EMBL" id="OV651818">
    <property type="protein sequence ID" value="CAH1112333.1"/>
    <property type="molecule type" value="Genomic_DNA"/>
</dbReference>
<evidence type="ECO:0000313" key="2">
    <source>
        <dbReference type="Proteomes" id="UP001153636"/>
    </source>
</evidence>
<proteinExistence type="predicted"/>
<protein>
    <submittedName>
        <fullName evidence="1">Uncharacterized protein</fullName>
    </submittedName>
</protein>
<accession>A0A9P0CZY6</accession>
<evidence type="ECO:0000313" key="1">
    <source>
        <dbReference type="EMBL" id="CAH1112333.1"/>
    </source>
</evidence>